<reference evidence="2" key="1">
    <citation type="submission" date="2005-09" db="EMBL/GenBank/DDBJ databases">
        <authorList>
            <person name="Mural R.J."/>
            <person name="Li P.W."/>
            <person name="Adams M.D."/>
            <person name="Amanatides P.G."/>
            <person name="Baden-Tillson H."/>
            <person name="Barnstead M."/>
            <person name="Chin S.H."/>
            <person name="Dew I."/>
            <person name="Evans C.A."/>
            <person name="Ferriera S."/>
            <person name="Flanigan M."/>
            <person name="Fosler C."/>
            <person name="Glodek A."/>
            <person name="Gu Z."/>
            <person name="Holt R.A."/>
            <person name="Jennings D."/>
            <person name="Kraft C.L."/>
            <person name="Lu F."/>
            <person name="Nguyen T."/>
            <person name="Nusskern D.R."/>
            <person name="Pfannkoch C.M."/>
            <person name="Sitter C."/>
            <person name="Sutton G.G."/>
            <person name="Venter J.C."/>
            <person name="Wang Z."/>
            <person name="Woodage T."/>
            <person name="Zheng X.H."/>
            <person name="Zhong F."/>
        </authorList>
    </citation>
    <scope>NUCLEOTIDE SEQUENCE [LARGE SCALE GENOMIC DNA]</scope>
    <source>
        <strain>BN</strain>
        <strain evidence="2">Sprague-Dawley</strain>
    </source>
</reference>
<name>A6JJN2_RAT</name>
<dbReference type="AlphaFoldDB" id="A6JJN2"/>
<accession>A6JJN2</accession>
<organism evidence="1 2">
    <name type="scientific">Rattus norvegicus</name>
    <name type="common">Rat</name>
    <dbReference type="NCBI Taxonomy" id="10116"/>
    <lineage>
        <taxon>Eukaryota</taxon>
        <taxon>Metazoa</taxon>
        <taxon>Chordata</taxon>
        <taxon>Craniata</taxon>
        <taxon>Vertebrata</taxon>
        <taxon>Euteleostomi</taxon>
        <taxon>Mammalia</taxon>
        <taxon>Eutheria</taxon>
        <taxon>Euarchontoglires</taxon>
        <taxon>Glires</taxon>
        <taxon>Rodentia</taxon>
        <taxon>Myomorpha</taxon>
        <taxon>Muroidea</taxon>
        <taxon>Muridae</taxon>
        <taxon>Murinae</taxon>
        <taxon>Rattus</taxon>
    </lineage>
</organism>
<evidence type="ECO:0000313" key="2">
    <source>
        <dbReference type="Proteomes" id="UP000234681"/>
    </source>
</evidence>
<dbReference type="Proteomes" id="UP000234681">
    <property type="component" value="Chromosome 20"/>
</dbReference>
<dbReference type="EMBL" id="CH473988">
    <property type="protein sequence ID" value="EDL96898.1"/>
    <property type="molecule type" value="Genomic_DNA"/>
</dbReference>
<protein>
    <submittedName>
        <fullName evidence="1">RCG60969</fullName>
    </submittedName>
</protein>
<gene>
    <name evidence="1" type="ORF">rCG_60969</name>
</gene>
<proteinExistence type="predicted"/>
<evidence type="ECO:0000313" key="1">
    <source>
        <dbReference type="EMBL" id="EDL96898.1"/>
    </source>
</evidence>
<sequence length="35" mass="3702">MAALALPGPTHCLGRPDRSWYHPSSLAQLKDSGAP</sequence>